<gene>
    <name evidence="3" type="ORF">TMI583_LOCUS48981</name>
</gene>
<feature type="transmembrane region" description="Helical" evidence="1">
    <location>
        <begin position="18"/>
        <end position="38"/>
    </location>
</feature>
<feature type="non-terminal residue" evidence="3">
    <location>
        <position position="1"/>
    </location>
</feature>
<accession>A0A8S2Y519</accession>
<organism evidence="3 4">
    <name type="scientific">Didymodactylos carnosus</name>
    <dbReference type="NCBI Taxonomy" id="1234261"/>
    <lineage>
        <taxon>Eukaryota</taxon>
        <taxon>Metazoa</taxon>
        <taxon>Spiralia</taxon>
        <taxon>Gnathifera</taxon>
        <taxon>Rotifera</taxon>
        <taxon>Eurotatoria</taxon>
        <taxon>Bdelloidea</taxon>
        <taxon>Philodinida</taxon>
        <taxon>Philodinidae</taxon>
        <taxon>Didymodactylos</taxon>
    </lineage>
</organism>
<keyword evidence="1" id="KW-0472">Membrane</keyword>
<reference evidence="3" key="1">
    <citation type="submission" date="2021-02" db="EMBL/GenBank/DDBJ databases">
        <authorList>
            <person name="Nowell W R."/>
        </authorList>
    </citation>
    <scope>NUCLEOTIDE SEQUENCE</scope>
</reference>
<protein>
    <recommendedName>
        <fullName evidence="2">Piezo THU9 and anchor domain-containing protein</fullName>
    </recommendedName>
</protein>
<dbReference type="InterPro" id="IPR056770">
    <property type="entry name" value="Piezo_THU9_anchor"/>
</dbReference>
<dbReference type="EMBL" id="CAJOBA010103542">
    <property type="protein sequence ID" value="CAF4528877.1"/>
    <property type="molecule type" value="Genomic_DNA"/>
</dbReference>
<evidence type="ECO:0000313" key="3">
    <source>
        <dbReference type="EMBL" id="CAF4528877.1"/>
    </source>
</evidence>
<proteinExistence type="predicted"/>
<name>A0A8S2Y519_9BILA</name>
<feature type="domain" description="Piezo THU9 and anchor" evidence="2">
    <location>
        <begin position="4"/>
        <end position="69"/>
    </location>
</feature>
<evidence type="ECO:0000313" key="4">
    <source>
        <dbReference type="Proteomes" id="UP000682733"/>
    </source>
</evidence>
<comment type="caution">
    <text evidence="3">The sequence shown here is derived from an EMBL/GenBank/DDBJ whole genome shotgun (WGS) entry which is preliminary data.</text>
</comment>
<dbReference type="Pfam" id="PF24874">
    <property type="entry name" value="Piezo_THU9_anchor"/>
    <property type="match status" value="1"/>
</dbReference>
<evidence type="ECO:0000259" key="2">
    <source>
        <dbReference type="Pfam" id="PF24874"/>
    </source>
</evidence>
<dbReference type="GO" id="GO:0016020">
    <property type="term" value="C:membrane"/>
    <property type="evidence" value="ECO:0007669"/>
    <property type="project" value="InterPro"/>
</dbReference>
<dbReference type="Proteomes" id="UP000682733">
    <property type="component" value="Unassembled WGS sequence"/>
</dbReference>
<keyword evidence="1" id="KW-1133">Transmembrane helix</keyword>
<feature type="transmembrane region" description="Helical" evidence="1">
    <location>
        <begin position="47"/>
        <end position="68"/>
    </location>
</feature>
<evidence type="ECO:0000256" key="1">
    <source>
        <dbReference type="SAM" id="Phobius"/>
    </source>
</evidence>
<dbReference type="GO" id="GO:0008381">
    <property type="term" value="F:mechanosensitive monoatomic ion channel activity"/>
    <property type="evidence" value="ECO:0007669"/>
    <property type="project" value="InterPro"/>
</dbReference>
<dbReference type="InterPro" id="IPR027272">
    <property type="entry name" value="Piezo"/>
</dbReference>
<sequence length="71" mass="8106">ERAGANVVQTIKQNKVPFAFLAILLIQFIVIIIDRALYIRRNAQGKFIFQIIQIIGVHIWLFFILPGITAV</sequence>
<dbReference type="PANTHER" id="PTHR47049:SF2">
    <property type="entry name" value="PIEZO-TYPE MECHANOSENSITIVE ION CHANNEL HOMOLOG"/>
    <property type="match status" value="1"/>
</dbReference>
<keyword evidence="1" id="KW-0812">Transmembrane</keyword>
<dbReference type="AlphaFoldDB" id="A0A8S2Y519"/>
<dbReference type="PANTHER" id="PTHR47049">
    <property type="entry name" value="PIEZO-TYPE MECHANOSENSITIVE ION CHANNEL HOMOLOG"/>
    <property type="match status" value="1"/>
</dbReference>